<comment type="subcellular location">
    <subcellularLocation>
        <location evidence="1">Cell membrane</location>
        <topology evidence="1">Single-pass membrane protein</topology>
    </subcellularLocation>
</comment>
<evidence type="ECO:0000313" key="9">
    <source>
        <dbReference type="Proteomes" id="UP000095601"/>
    </source>
</evidence>
<dbReference type="InterPro" id="IPR052027">
    <property type="entry name" value="PspC"/>
</dbReference>
<evidence type="ECO:0000259" key="7">
    <source>
        <dbReference type="Pfam" id="PF04024"/>
    </source>
</evidence>
<feature type="transmembrane region" description="Helical" evidence="6">
    <location>
        <begin position="48"/>
        <end position="79"/>
    </location>
</feature>
<accession>A0A1E5UGZ3</accession>
<dbReference type="InterPro" id="IPR007168">
    <property type="entry name" value="Phageshock_PspC_N"/>
</dbReference>
<gene>
    <name evidence="8" type="ORF">BHF72_1351</name>
</gene>
<keyword evidence="2" id="KW-1003">Cell membrane</keyword>
<comment type="caution">
    <text evidence="8">The sequence shown here is derived from an EMBL/GenBank/DDBJ whole genome shotgun (WGS) entry which is preliminary data.</text>
</comment>
<dbReference type="EMBL" id="MKGI01000011">
    <property type="protein sequence ID" value="OEL12163.1"/>
    <property type="molecule type" value="Genomic_DNA"/>
</dbReference>
<keyword evidence="4 6" id="KW-1133">Transmembrane helix</keyword>
<evidence type="ECO:0000256" key="4">
    <source>
        <dbReference type="ARBA" id="ARBA00022989"/>
    </source>
</evidence>
<keyword evidence="5 6" id="KW-0472">Membrane</keyword>
<keyword evidence="9" id="KW-1185">Reference proteome</keyword>
<evidence type="ECO:0000313" key="8">
    <source>
        <dbReference type="EMBL" id="OEL12163.1"/>
    </source>
</evidence>
<dbReference type="OrthoDB" id="5772680at2"/>
<proteinExistence type="predicted"/>
<dbReference type="Pfam" id="PF04024">
    <property type="entry name" value="PspC"/>
    <property type="match status" value="1"/>
</dbReference>
<keyword evidence="3 6" id="KW-0812">Transmembrane</keyword>
<dbReference type="AlphaFoldDB" id="A0A1E5UGZ3"/>
<feature type="domain" description="Phage shock protein PspC N-terminal" evidence="7">
    <location>
        <begin position="18"/>
        <end position="81"/>
    </location>
</feature>
<dbReference type="KEGG" id="cnr:EB819_07325"/>
<organism evidence="8 9">
    <name type="scientific">Cloacibacterium normanense</name>
    <dbReference type="NCBI Taxonomy" id="237258"/>
    <lineage>
        <taxon>Bacteria</taxon>
        <taxon>Pseudomonadati</taxon>
        <taxon>Bacteroidota</taxon>
        <taxon>Flavobacteriia</taxon>
        <taxon>Flavobacteriales</taxon>
        <taxon>Weeksellaceae</taxon>
    </lineage>
</organism>
<evidence type="ECO:0000256" key="5">
    <source>
        <dbReference type="ARBA" id="ARBA00023136"/>
    </source>
</evidence>
<dbReference type="PANTHER" id="PTHR33885">
    <property type="entry name" value="PHAGE SHOCK PROTEIN C"/>
    <property type="match status" value="1"/>
</dbReference>
<protein>
    <submittedName>
        <fullName evidence="8">PspC domain protein</fullName>
    </submittedName>
</protein>
<evidence type="ECO:0000256" key="6">
    <source>
        <dbReference type="SAM" id="Phobius"/>
    </source>
</evidence>
<name>A0A1E5UGZ3_9FLAO</name>
<dbReference type="Proteomes" id="UP000095601">
    <property type="component" value="Unassembled WGS sequence"/>
</dbReference>
<dbReference type="GO" id="GO:0005886">
    <property type="term" value="C:plasma membrane"/>
    <property type="evidence" value="ECO:0007669"/>
    <property type="project" value="UniProtKB-SubCell"/>
</dbReference>
<reference evidence="8 9" key="1">
    <citation type="submission" date="2016-09" db="EMBL/GenBank/DDBJ databases">
        <authorList>
            <person name="Capua I."/>
            <person name="De Benedictis P."/>
            <person name="Joannis T."/>
            <person name="Lombin L.H."/>
            <person name="Cattoli G."/>
        </authorList>
    </citation>
    <scope>NUCLEOTIDE SEQUENCE [LARGE SCALE GENOMIC DNA]</scope>
    <source>
        <strain evidence="8 9">NRS-1</strain>
    </source>
</reference>
<sequence length="92" mass="10777">MKTYQQNENQYYTGCRAKLTRDGDNRRIAGVCSGLGRYFGIDVSLVRVAWFLLAFFGIFSAGISTFMVVFVYFLLWLLLPKTRTIHYFEERK</sequence>
<dbReference type="RefSeq" id="WP_069797021.1">
    <property type="nucleotide sequence ID" value="NZ_CP034157.1"/>
</dbReference>
<dbReference type="STRING" id="237258.SAMN04489756_10959"/>
<dbReference type="PANTHER" id="PTHR33885:SF3">
    <property type="entry name" value="PHAGE SHOCK PROTEIN C"/>
    <property type="match status" value="1"/>
</dbReference>
<evidence type="ECO:0000256" key="1">
    <source>
        <dbReference type="ARBA" id="ARBA00004162"/>
    </source>
</evidence>
<evidence type="ECO:0000256" key="3">
    <source>
        <dbReference type="ARBA" id="ARBA00022692"/>
    </source>
</evidence>
<evidence type="ECO:0000256" key="2">
    <source>
        <dbReference type="ARBA" id="ARBA00022475"/>
    </source>
</evidence>